<reference evidence="1 2" key="1">
    <citation type="submission" date="2020-08" db="EMBL/GenBank/DDBJ databases">
        <title>Sequencing the genomes of 1000 actinobacteria strains.</title>
        <authorList>
            <person name="Klenk H.-P."/>
        </authorList>
    </citation>
    <scope>NUCLEOTIDE SEQUENCE [LARGE SCALE GENOMIC DNA]</scope>
    <source>
        <strain evidence="1 2">DSM 45584</strain>
    </source>
</reference>
<dbReference type="RefSeq" id="WP_184727840.1">
    <property type="nucleotide sequence ID" value="NZ_JACHIW010000001.1"/>
</dbReference>
<evidence type="ECO:0000313" key="2">
    <source>
        <dbReference type="Proteomes" id="UP000584374"/>
    </source>
</evidence>
<keyword evidence="2" id="KW-1185">Reference proteome</keyword>
<comment type="caution">
    <text evidence="1">The sequence shown here is derived from an EMBL/GenBank/DDBJ whole genome shotgun (WGS) entry which is preliminary data.</text>
</comment>
<name>A0A840Q9Z6_9PSEU</name>
<proteinExistence type="predicted"/>
<dbReference type="Proteomes" id="UP000584374">
    <property type="component" value="Unassembled WGS sequence"/>
</dbReference>
<dbReference type="EMBL" id="JACHIW010000001">
    <property type="protein sequence ID" value="MBB5156767.1"/>
    <property type="molecule type" value="Genomic_DNA"/>
</dbReference>
<accession>A0A840Q9Z6</accession>
<organism evidence="1 2">
    <name type="scientific">Saccharopolyspora phatthalungensis</name>
    <dbReference type="NCBI Taxonomy" id="664693"/>
    <lineage>
        <taxon>Bacteria</taxon>
        <taxon>Bacillati</taxon>
        <taxon>Actinomycetota</taxon>
        <taxon>Actinomycetes</taxon>
        <taxon>Pseudonocardiales</taxon>
        <taxon>Pseudonocardiaceae</taxon>
        <taxon>Saccharopolyspora</taxon>
    </lineage>
</organism>
<dbReference type="AlphaFoldDB" id="A0A840Q9Z6"/>
<protein>
    <submittedName>
        <fullName evidence="1">Uncharacterized protein</fullName>
    </submittedName>
</protein>
<sequence>MNHVWTLAPVDPAEPVVVRLLRDYIDELASHAEHWPEKTLTCAEEQEDPEKSLTFRKGAVWVP</sequence>
<gene>
    <name evidence="1" type="ORF">BJ970_004301</name>
</gene>
<evidence type="ECO:0000313" key="1">
    <source>
        <dbReference type="EMBL" id="MBB5156767.1"/>
    </source>
</evidence>